<evidence type="ECO:0000313" key="3">
    <source>
        <dbReference type="Proteomes" id="UP001623592"/>
    </source>
</evidence>
<evidence type="ECO:0000256" key="1">
    <source>
        <dbReference type="SAM" id="SignalP"/>
    </source>
</evidence>
<gene>
    <name evidence="2" type="ORF">ACJDT4_01505</name>
</gene>
<name>A0ABW8T9A0_9CLOT</name>
<evidence type="ECO:0008006" key="4">
    <source>
        <dbReference type="Google" id="ProtNLM"/>
    </source>
</evidence>
<organism evidence="2 3">
    <name type="scientific">Clostridium neuense</name>
    <dbReference type="NCBI Taxonomy" id="1728934"/>
    <lineage>
        <taxon>Bacteria</taxon>
        <taxon>Bacillati</taxon>
        <taxon>Bacillota</taxon>
        <taxon>Clostridia</taxon>
        <taxon>Eubacteriales</taxon>
        <taxon>Clostridiaceae</taxon>
        <taxon>Clostridium</taxon>
    </lineage>
</organism>
<dbReference type="EMBL" id="JBJIAA010000001">
    <property type="protein sequence ID" value="MFL0249084.1"/>
    <property type="molecule type" value="Genomic_DNA"/>
</dbReference>
<dbReference type="RefSeq" id="WP_406785758.1">
    <property type="nucleotide sequence ID" value="NZ_JBJIAA010000001.1"/>
</dbReference>
<sequence length="206" mass="23846">MKSFWVKCTVVIIALTMVFSFGGCSKGQNDKGAKVAQTQLEKDKLEIQQFVKEYYESEIPKDEEYLKGFFVNPSIADIQTIKKKFSVFSIEKIKFNGVYNVKKEGRLAAMTGSFNAYFKSISTPRPDVEIVILIKKNNKWYFLNDDSSLNENELMWENNQKRIQNKFIVSSKNMNKILETNKSFDEANKDYMNQCKNKFLGSQGDK</sequence>
<feature type="chain" id="PRO_5046992764" description="DUF4829 domain-containing protein" evidence="1">
    <location>
        <begin position="23"/>
        <end position="206"/>
    </location>
</feature>
<dbReference type="PROSITE" id="PS51257">
    <property type="entry name" value="PROKAR_LIPOPROTEIN"/>
    <property type="match status" value="1"/>
</dbReference>
<accession>A0ABW8T9A0</accession>
<comment type="caution">
    <text evidence="2">The sequence shown here is derived from an EMBL/GenBank/DDBJ whole genome shotgun (WGS) entry which is preliminary data.</text>
</comment>
<feature type="signal peptide" evidence="1">
    <location>
        <begin position="1"/>
        <end position="22"/>
    </location>
</feature>
<dbReference type="Proteomes" id="UP001623592">
    <property type="component" value="Unassembled WGS sequence"/>
</dbReference>
<keyword evidence="1" id="KW-0732">Signal</keyword>
<reference evidence="2 3" key="1">
    <citation type="submission" date="2024-11" db="EMBL/GenBank/DDBJ databases">
        <authorList>
            <person name="Heng Y.C."/>
            <person name="Lim A.C.H."/>
            <person name="Lee J.K.Y."/>
            <person name="Kittelmann S."/>
        </authorList>
    </citation>
    <scope>NUCLEOTIDE SEQUENCE [LARGE SCALE GENOMIC DNA]</scope>
    <source>
        <strain evidence="2 3">WILCCON 0114</strain>
    </source>
</reference>
<keyword evidence="3" id="KW-1185">Reference proteome</keyword>
<proteinExistence type="predicted"/>
<protein>
    <recommendedName>
        <fullName evidence="4">DUF4829 domain-containing protein</fullName>
    </recommendedName>
</protein>
<evidence type="ECO:0000313" key="2">
    <source>
        <dbReference type="EMBL" id="MFL0249084.1"/>
    </source>
</evidence>